<dbReference type="InterPro" id="IPR014001">
    <property type="entry name" value="Helicase_ATP-bd"/>
</dbReference>
<feature type="compositionally biased region" description="Basic and acidic residues" evidence="6">
    <location>
        <begin position="536"/>
        <end position="550"/>
    </location>
</feature>
<proteinExistence type="predicted"/>
<keyword evidence="4" id="KW-0067">ATP-binding</keyword>
<dbReference type="PROSITE" id="PS51194">
    <property type="entry name" value="HELICASE_CTER"/>
    <property type="match status" value="1"/>
</dbReference>
<dbReference type="SMART" id="SM00487">
    <property type="entry name" value="DEXDc"/>
    <property type="match status" value="1"/>
</dbReference>
<evidence type="ECO:0000256" key="6">
    <source>
        <dbReference type="SAM" id="MobiDB-lite"/>
    </source>
</evidence>
<dbReference type="Proteomes" id="UP000677913">
    <property type="component" value="Unassembled WGS sequence"/>
</dbReference>
<gene>
    <name evidence="9" type="primary">drmD</name>
    <name evidence="9" type="ORF">KGA66_14410</name>
</gene>
<keyword evidence="2" id="KW-0378">Hydrolase</keyword>
<dbReference type="InterPro" id="IPR000330">
    <property type="entry name" value="SNF2_N"/>
</dbReference>
<reference evidence="9" key="1">
    <citation type="submission" date="2021-04" db="EMBL/GenBank/DDBJ databases">
        <title>Genome based classification of Actinospica acidithermotolerans sp. nov., an actinobacterium isolated from an Indonesian hot spring.</title>
        <authorList>
            <person name="Kusuma A.B."/>
            <person name="Putra K.E."/>
            <person name="Nafisah S."/>
            <person name="Loh J."/>
            <person name="Nouioui I."/>
            <person name="Goodfellow M."/>
        </authorList>
    </citation>
    <scope>NUCLEOTIDE SEQUENCE</scope>
    <source>
        <strain evidence="9">DSM 45618</strain>
    </source>
</reference>
<keyword evidence="3 9" id="KW-0347">Helicase</keyword>
<evidence type="ECO:0000256" key="2">
    <source>
        <dbReference type="ARBA" id="ARBA00022801"/>
    </source>
</evidence>
<keyword evidence="10" id="KW-1185">Reference proteome</keyword>
<feature type="domain" description="Helicase C-terminal" evidence="8">
    <location>
        <begin position="545"/>
        <end position="720"/>
    </location>
</feature>
<dbReference type="EMBL" id="JAGSXH010000045">
    <property type="protein sequence ID" value="MBS2964249.1"/>
    <property type="molecule type" value="Genomic_DNA"/>
</dbReference>
<dbReference type="GO" id="GO:0004386">
    <property type="term" value="F:helicase activity"/>
    <property type="evidence" value="ECO:0007669"/>
    <property type="project" value="UniProtKB-KW"/>
</dbReference>
<dbReference type="PANTHER" id="PTHR45766">
    <property type="entry name" value="DNA ANNEALING HELICASE AND ENDONUCLEASE ZRANB3 FAMILY MEMBER"/>
    <property type="match status" value="1"/>
</dbReference>
<evidence type="ECO:0000313" key="9">
    <source>
        <dbReference type="EMBL" id="MBS2964249.1"/>
    </source>
</evidence>
<feature type="domain" description="Helicase ATP-binding" evidence="7">
    <location>
        <begin position="135"/>
        <end position="320"/>
    </location>
</feature>
<dbReference type="InterPro" id="IPR049730">
    <property type="entry name" value="SNF2/RAD54-like_C"/>
</dbReference>
<dbReference type="Gene3D" id="3.40.50.10810">
    <property type="entry name" value="Tandem AAA-ATPase domain"/>
    <property type="match status" value="1"/>
</dbReference>
<keyword evidence="1" id="KW-0547">Nucleotide-binding</keyword>
<evidence type="ECO:0000256" key="1">
    <source>
        <dbReference type="ARBA" id="ARBA00022741"/>
    </source>
</evidence>
<dbReference type="Gene3D" id="3.40.50.300">
    <property type="entry name" value="P-loop containing nucleotide triphosphate hydrolases"/>
    <property type="match status" value="1"/>
</dbReference>
<dbReference type="CDD" id="cd18793">
    <property type="entry name" value="SF2_C_SNF"/>
    <property type="match status" value="1"/>
</dbReference>
<dbReference type="InterPro" id="IPR001650">
    <property type="entry name" value="Helicase_C-like"/>
</dbReference>
<dbReference type="GO" id="GO:0005524">
    <property type="term" value="F:ATP binding"/>
    <property type="evidence" value="ECO:0007669"/>
    <property type="project" value="UniProtKB-KW"/>
</dbReference>
<organism evidence="9 10">
    <name type="scientific">Actinocrinis puniceicyclus</name>
    <dbReference type="NCBI Taxonomy" id="977794"/>
    <lineage>
        <taxon>Bacteria</taxon>
        <taxon>Bacillati</taxon>
        <taxon>Actinomycetota</taxon>
        <taxon>Actinomycetes</taxon>
        <taxon>Catenulisporales</taxon>
        <taxon>Actinospicaceae</taxon>
        <taxon>Actinocrinis</taxon>
    </lineage>
</organism>
<dbReference type="RefSeq" id="WP_211468615.1">
    <property type="nucleotide sequence ID" value="NZ_JAGSXH010000045.1"/>
</dbReference>
<dbReference type="InterPro" id="IPR057342">
    <property type="entry name" value="DEXDc_RapA"/>
</dbReference>
<dbReference type="PROSITE" id="PS51192">
    <property type="entry name" value="HELICASE_ATP_BIND_1"/>
    <property type="match status" value="1"/>
</dbReference>
<evidence type="ECO:0000256" key="3">
    <source>
        <dbReference type="ARBA" id="ARBA00022806"/>
    </source>
</evidence>
<evidence type="ECO:0000256" key="5">
    <source>
        <dbReference type="SAM" id="Coils"/>
    </source>
</evidence>
<protein>
    <submittedName>
        <fullName evidence="9">DISARM system SNF2-like helicase DrmD</fullName>
    </submittedName>
</protein>
<dbReference type="GO" id="GO:0016787">
    <property type="term" value="F:hydrolase activity"/>
    <property type="evidence" value="ECO:0007669"/>
    <property type="project" value="UniProtKB-KW"/>
</dbReference>
<dbReference type="SUPFAM" id="SSF52540">
    <property type="entry name" value="P-loop containing nucleoside triphosphate hydrolases"/>
    <property type="match status" value="1"/>
</dbReference>
<dbReference type="Pfam" id="PF00176">
    <property type="entry name" value="SNF2-rel_dom"/>
    <property type="match status" value="1"/>
</dbReference>
<dbReference type="PANTHER" id="PTHR45766:SF6">
    <property type="entry name" value="SWI_SNF-RELATED MATRIX-ASSOCIATED ACTIN-DEPENDENT REGULATOR OF CHROMATIN SUBFAMILY A-LIKE PROTEIN 1"/>
    <property type="match status" value="1"/>
</dbReference>
<evidence type="ECO:0000256" key="4">
    <source>
        <dbReference type="ARBA" id="ARBA00022840"/>
    </source>
</evidence>
<keyword evidence="5" id="KW-0175">Coiled coil</keyword>
<dbReference type="SMART" id="SM00490">
    <property type="entry name" value="HELICc"/>
    <property type="match status" value="1"/>
</dbReference>
<dbReference type="NCBIfam" id="NF038317">
    <property type="entry name" value="DISARM_DrmD"/>
    <property type="match status" value="1"/>
</dbReference>
<dbReference type="InterPro" id="IPR038718">
    <property type="entry name" value="SNF2-like_sf"/>
</dbReference>
<accession>A0A8J7WRX0</accession>
<sequence length="1098" mass="122471">MTQVARAAVPGDGQLVTVRNRPWVVAGVEASSVRVDDPLADLTTPPQHLVSLVSVDSDAGNEELRVIWELEPGAGVSESGALPDPRRGFDRPDLLDAFLHAVRWGAVASADTRALQAPFRSGIQIEDYQLDPVARALRMPRVNLLIADDVGLGKTIEAGLVMQELMLRHRARTMLIVCPAGLTRQWHEEMRDKFGLEFRVLDTDLLKDLRRSQGLYANPWTHYPRLIVSIDWLKRERPLRLLREVLPGVPQYPRAFDLLVVDEVHTCAPAGSGKYAVDSLRTKAIKTLAPHCEHRLFLSATPHNGYPESFEALLELLDDHRFARGVRPTEEQKAKVMVRRLKRDLPPRWDGSPRFPQRVLDAVQVSYGEDSRSAHALLGEYAASRRSRAGAAAQQTAEEFVIMLLKKRFLSSPHAFAETISVHRETMRRRGADAFARAETKELAPRVLRPLFEQVEESAEDDRAFAQVSADALAAARRVVEPLNAREEQLLERLEKWARDAAHRPDDKFTAFRAWLDPIVRSGRAGGVGGASGADGRSDESRSDGGRSEGGWSDERVIVFTEYRDTQNWLYERLINDARVPRERIAQLFGGQDEDERTRVKEVFQDDPANSPVRILLATDAASEGINLQNHCHRLLHWEIPWNPNRLEQRNGRIDRHGQSAPRVEVYHFVPEGWDERGGRMAGDIGGSDGSDDADGSLEDELRFLSTAVRKVEQIREDLGSAGDVIARQVEQKMLGKRTDWRGAESEIAQRSSRALLRIERDLRDRLEELSAALDGSRDAMGLSPRTLEHVVRTALRLAHGRDLTEAQPPKGFEGRCFTLPELPGAWAAARNDGLRHPVTGKERPVTFDGDRVTGRTNSVVLLHLGHRLVQMCLRLLRAELWKGGEAARLSRVTARLVPGDLLRVPAVVAHGRVVITGASGVRLHEEVVLAGGRIEAGGLVTRPAEELRAWLGAAGGDEPAGAMREQLAELWPRLGPDLAGALARTSEQAARKQAKTLERRCAQEIEDMRVVLAELRRNIESALSDSQRYEQLDLLAVGEERDQARQDRSALERRYQQLPQLEAQETEALRRHYADPSPRHFAAAVTFLVPASLAHGS</sequence>
<dbReference type="InterPro" id="IPR027417">
    <property type="entry name" value="P-loop_NTPase"/>
</dbReference>
<evidence type="ECO:0000259" key="8">
    <source>
        <dbReference type="PROSITE" id="PS51194"/>
    </source>
</evidence>
<name>A0A8J7WRX0_9ACTN</name>
<feature type="coiled-coil region" evidence="5">
    <location>
        <begin position="988"/>
        <end position="1055"/>
    </location>
</feature>
<dbReference type="CDD" id="cd18011">
    <property type="entry name" value="DEXDc_RapA"/>
    <property type="match status" value="1"/>
</dbReference>
<feature type="region of interest" description="Disordered" evidence="6">
    <location>
        <begin position="526"/>
        <end position="550"/>
    </location>
</feature>
<evidence type="ECO:0000259" key="7">
    <source>
        <dbReference type="PROSITE" id="PS51192"/>
    </source>
</evidence>
<comment type="caution">
    <text evidence="9">The sequence shown here is derived from an EMBL/GenBank/DDBJ whole genome shotgun (WGS) entry which is preliminary data.</text>
</comment>
<dbReference type="AlphaFoldDB" id="A0A8J7WRX0"/>
<dbReference type="Pfam" id="PF00271">
    <property type="entry name" value="Helicase_C"/>
    <property type="match status" value="1"/>
</dbReference>
<evidence type="ECO:0000313" key="10">
    <source>
        <dbReference type="Proteomes" id="UP000677913"/>
    </source>
</evidence>